<organism evidence="2 3">
    <name type="scientific">Prymnesium parvum</name>
    <name type="common">Toxic golden alga</name>
    <dbReference type="NCBI Taxonomy" id="97485"/>
    <lineage>
        <taxon>Eukaryota</taxon>
        <taxon>Haptista</taxon>
        <taxon>Haptophyta</taxon>
        <taxon>Prymnesiophyceae</taxon>
        <taxon>Prymnesiales</taxon>
        <taxon>Prymnesiaceae</taxon>
        <taxon>Prymnesium</taxon>
    </lineage>
</organism>
<evidence type="ECO:0000313" key="2">
    <source>
        <dbReference type="EMBL" id="KAL1499910.1"/>
    </source>
</evidence>
<dbReference type="Proteomes" id="UP001515480">
    <property type="component" value="Unassembled WGS sequence"/>
</dbReference>
<evidence type="ECO:0000256" key="1">
    <source>
        <dbReference type="SAM" id="SignalP"/>
    </source>
</evidence>
<feature type="signal peptide" evidence="1">
    <location>
        <begin position="1"/>
        <end position="16"/>
    </location>
</feature>
<gene>
    <name evidence="2" type="ORF">AB1Y20_012592</name>
</gene>
<name>A0AB34IL24_PRYPA</name>
<reference evidence="2 3" key="1">
    <citation type="journal article" date="2024" name="Science">
        <title>Giant polyketide synthase enzymes in the biosynthesis of giant marine polyether toxins.</title>
        <authorList>
            <person name="Fallon T.R."/>
            <person name="Shende V.V."/>
            <person name="Wierzbicki I.H."/>
            <person name="Pendleton A.L."/>
            <person name="Watervoot N.F."/>
            <person name="Auber R.P."/>
            <person name="Gonzalez D.J."/>
            <person name="Wisecaver J.H."/>
            <person name="Moore B.S."/>
        </authorList>
    </citation>
    <scope>NUCLEOTIDE SEQUENCE [LARGE SCALE GENOMIC DNA]</scope>
    <source>
        <strain evidence="2 3">12B1</strain>
    </source>
</reference>
<keyword evidence="3" id="KW-1185">Reference proteome</keyword>
<dbReference type="EMBL" id="JBGBPQ010000024">
    <property type="protein sequence ID" value="KAL1499910.1"/>
    <property type="molecule type" value="Genomic_DNA"/>
</dbReference>
<comment type="caution">
    <text evidence="2">The sequence shown here is derived from an EMBL/GenBank/DDBJ whole genome shotgun (WGS) entry which is preliminary data.</text>
</comment>
<proteinExistence type="predicted"/>
<feature type="chain" id="PRO_5044301240" description="Nucleotide-diphospho-sugar transferase domain-containing protein" evidence="1">
    <location>
        <begin position="17"/>
        <end position="319"/>
    </location>
</feature>
<evidence type="ECO:0000313" key="3">
    <source>
        <dbReference type="Proteomes" id="UP001515480"/>
    </source>
</evidence>
<keyword evidence="1" id="KW-0732">Signal</keyword>
<sequence>MAVVAVLAALLAAAEAMHSRKFAFTSRQLLNVPNSTSAVAASLAVPSSCVPDGAVVLSMSNAHHRVLRNLQFSLIQHEACFMQRVVSICWGEWEDHFGTCVRGSCDGGLGSACLPSDYRRSQYVALNWAKWPFFIDALIVARQLLWLEADVVIATNPWPLLLKQPAPMLQADVVYQWETPPCNLTSGTPPPSSLKPGAICSKTGLPHEEPLNCGQLLISSLPFARSVWASRPSKLYNGAPSQQHYANVVKHNFTHTGLPLEFFNHCWKAVSRTVRITDPCALVTYHATCGMNSKEKITLMQNFVVKAQKCPRTRSPARR</sequence>
<accession>A0AB34IL24</accession>
<dbReference type="AlphaFoldDB" id="A0AB34IL24"/>
<evidence type="ECO:0008006" key="4">
    <source>
        <dbReference type="Google" id="ProtNLM"/>
    </source>
</evidence>
<protein>
    <recommendedName>
        <fullName evidence="4">Nucleotide-diphospho-sugar transferase domain-containing protein</fullName>
    </recommendedName>
</protein>